<dbReference type="Proteomes" id="UP000816034">
    <property type="component" value="Unassembled WGS sequence"/>
</dbReference>
<comment type="caution">
    <text evidence="1">The sequence shown here is derived from an EMBL/GenBank/DDBJ whole genome shotgun (WGS) entry which is preliminary data.</text>
</comment>
<dbReference type="GeneID" id="68105556"/>
<evidence type="ECO:0000313" key="1">
    <source>
        <dbReference type="EMBL" id="KAG2372823.1"/>
    </source>
</evidence>
<sequence length="374" mass="44721">MQFRIWNVYRRVVEKFEKYIELKIANDQDYLFDKRYETNTPWIRNVTEVKTLFHVYKTLTQLFITKDGIMYIPKYNQNDIHSQLETIKDCITQHLSLYSKLFNKFHKDMTLFEMYNQILHFEIQQLTCNFWKFNNQPLVRLRSSTKPIQKDSKSLLPLHIAFHMDDELMNDENYDRHNLLRDFEYYIYSEAGPLIPYCSLTISQTIIQGLNCRLKFARNESNTEMNFKNTFFKEGNYCEKIEENLDELWKNRDALYFSDAVIFLFDSMKLKEIKSEINLDTLETVELLPCLRRVILQYPFSPIVLVLSDIYTANEFENQISRTLLNFPHVTGVYEYAQDRTVLEVACNSALYGLRSCAQLHVDLTQQRKTCELQ</sequence>
<reference evidence="1 2" key="1">
    <citation type="journal article" date="2018" name="BMC Genomics">
        <title>The genome of Naegleria lovaniensis, the basis for a comparative approach to unravel pathogenicity factors of the human pathogenic amoeba N. fowleri.</title>
        <authorList>
            <person name="Liechti N."/>
            <person name="Schurch N."/>
            <person name="Bruggmann R."/>
            <person name="Wittwer M."/>
        </authorList>
    </citation>
    <scope>NUCLEOTIDE SEQUENCE [LARGE SCALE GENOMIC DNA]</scope>
    <source>
        <strain evidence="1 2">ATCC 30569</strain>
    </source>
</reference>
<dbReference type="AlphaFoldDB" id="A0AA88GDH1"/>
<protein>
    <submittedName>
        <fullName evidence="1">Uncharacterized protein</fullName>
    </submittedName>
</protein>
<dbReference type="EMBL" id="PYSW02000066">
    <property type="protein sequence ID" value="KAG2372823.1"/>
    <property type="molecule type" value="Genomic_DNA"/>
</dbReference>
<gene>
    <name evidence="1" type="ORF">C9374_013103</name>
</gene>
<proteinExistence type="predicted"/>
<name>A0AA88GDH1_NAELO</name>
<accession>A0AA88GDH1</accession>
<dbReference type="RefSeq" id="XP_044541998.1">
    <property type="nucleotide sequence ID" value="XM_044688943.1"/>
</dbReference>
<keyword evidence="2" id="KW-1185">Reference proteome</keyword>
<organism evidence="1 2">
    <name type="scientific">Naegleria lovaniensis</name>
    <name type="common">Amoeba</name>
    <dbReference type="NCBI Taxonomy" id="51637"/>
    <lineage>
        <taxon>Eukaryota</taxon>
        <taxon>Discoba</taxon>
        <taxon>Heterolobosea</taxon>
        <taxon>Tetramitia</taxon>
        <taxon>Eutetramitia</taxon>
        <taxon>Vahlkampfiidae</taxon>
        <taxon>Naegleria</taxon>
    </lineage>
</organism>
<evidence type="ECO:0000313" key="2">
    <source>
        <dbReference type="Proteomes" id="UP000816034"/>
    </source>
</evidence>